<dbReference type="Gene3D" id="3.90.1150.200">
    <property type="match status" value="1"/>
</dbReference>
<keyword evidence="3" id="KW-1185">Reference proteome</keyword>
<protein>
    <recommendedName>
        <fullName evidence="1">YdhG-like domain-containing protein</fullName>
    </recommendedName>
</protein>
<reference evidence="2" key="1">
    <citation type="submission" date="2021-01" db="EMBL/GenBank/DDBJ databases">
        <title>Whole genome shotgun sequence of Dactylosporangium siamense NBRC 106093.</title>
        <authorList>
            <person name="Komaki H."/>
            <person name="Tamura T."/>
        </authorList>
    </citation>
    <scope>NUCLEOTIDE SEQUENCE</scope>
    <source>
        <strain evidence="2">NBRC 106093</strain>
    </source>
</reference>
<feature type="domain" description="YdhG-like" evidence="1">
    <location>
        <begin position="16"/>
        <end position="109"/>
    </location>
</feature>
<proteinExistence type="predicted"/>
<dbReference type="RefSeq" id="WP_203846490.1">
    <property type="nucleotide sequence ID" value="NZ_BAAAVW010000007.1"/>
</dbReference>
<evidence type="ECO:0000313" key="3">
    <source>
        <dbReference type="Proteomes" id="UP000660611"/>
    </source>
</evidence>
<gene>
    <name evidence="2" type="ORF">Dsi01nite_027030</name>
</gene>
<sequence>MSDDITDYLAKTKPWQQDLCATLRRTVLDTVPGVEEVIQYGKPHFNLAGQNTAVLHVAAAKVSFMVFGAGEVDPVPGVLRSLGNGDRKVVDLAEGDTVDTDFIAGLLRRTTGLD</sequence>
<organism evidence="2 3">
    <name type="scientific">Dactylosporangium siamense</name>
    <dbReference type="NCBI Taxonomy" id="685454"/>
    <lineage>
        <taxon>Bacteria</taxon>
        <taxon>Bacillati</taxon>
        <taxon>Actinomycetota</taxon>
        <taxon>Actinomycetes</taxon>
        <taxon>Micromonosporales</taxon>
        <taxon>Micromonosporaceae</taxon>
        <taxon>Dactylosporangium</taxon>
    </lineage>
</organism>
<dbReference type="AlphaFoldDB" id="A0A919PIB0"/>
<evidence type="ECO:0000313" key="2">
    <source>
        <dbReference type="EMBL" id="GIG44662.1"/>
    </source>
</evidence>
<dbReference type="SUPFAM" id="SSF159888">
    <property type="entry name" value="YdhG-like"/>
    <property type="match status" value="1"/>
</dbReference>
<dbReference type="InterPro" id="IPR014922">
    <property type="entry name" value="YdhG-like"/>
</dbReference>
<evidence type="ECO:0000259" key="1">
    <source>
        <dbReference type="Pfam" id="PF08818"/>
    </source>
</evidence>
<dbReference type="EMBL" id="BONQ01000042">
    <property type="protein sequence ID" value="GIG44662.1"/>
    <property type="molecule type" value="Genomic_DNA"/>
</dbReference>
<dbReference type="Pfam" id="PF08818">
    <property type="entry name" value="DUF1801"/>
    <property type="match status" value="1"/>
</dbReference>
<name>A0A919PIB0_9ACTN</name>
<accession>A0A919PIB0</accession>
<comment type="caution">
    <text evidence="2">The sequence shown here is derived from an EMBL/GenBank/DDBJ whole genome shotgun (WGS) entry which is preliminary data.</text>
</comment>
<dbReference type="Proteomes" id="UP000660611">
    <property type="component" value="Unassembled WGS sequence"/>
</dbReference>